<proteinExistence type="predicted"/>
<feature type="domain" description="Chemoreceptor zinc-binding" evidence="1">
    <location>
        <begin position="17"/>
        <end position="84"/>
    </location>
</feature>
<dbReference type="Gene3D" id="1.20.120.30">
    <property type="entry name" value="Aspartate receptor, ligand-binding domain"/>
    <property type="match status" value="1"/>
</dbReference>
<comment type="caution">
    <text evidence="2">The sequence shown here is derived from an EMBL/GenBank/DDBJ whole genome shotgun (WGS) entry which is preliminary data.</text>
</comment>
<dbReference type="InterPro" id="IPR025991">
    <property type="entry name" value="Chemoreceptor_zinc-bind_dom"/>
</dbReference>
<accession>A0A7X1KPZ8</accession>
<organism evidence="2 3">
    <name type="scientific">Novosphingobium piscinae</name>
    <dbReference type="NCBI Taxonomy" id="1507448"/>
    <lineage>
        <taxon>Bacteria</taxon>
        <taxon>Pseudomonadati</taxon>
        <taxon>Pseudomonadota</taxon>
        <taxon>Alphaproteobacteria</taxon>
        <taxon>Sphingomonadales</taxon>
        <taxon>Sphingomonadaceae</taxon>
        <taxon>Novosphingobium</taxon>
    </lineage>
</organism>
<name>A0A7X1KPZ8_9SPHN</name>
<evidence type="ECO:0000313" key="3">
    <source>
        <dbReference type="Proteomes" id="UP000551327"/>
    </source>
</evidence>
<reference evidence="2 3" key="1">
    <citation type="submission" date="2020-08" db="EMBL/GenBank/DDBJ databases">
        <title>The genome sequence of type strain Novosphingobium piscinae KCTC 42194.</title>
        <authorList>
            <person name="Liu Y."/>
        </authorList>
    </citation>
    <scope>NUCLEOTIDE SEQUENCE [LARGE SCALE GENOMIC DNA]</scope>
    <source>
        <strain evidence="2 3">KCTC 42194</strain>
    </source>
</reference>
<evidence type="ECO:0000313" key="2">
    <source>
        <dbReference type="EMBL" id="MBC2669282.1"/>
    </source>
</evidence>
<dbReference type="RefSeq" id="WP_118072696.1">
    <property type="nucleotide sequence ID" value="NZ_JACLAX010000007.1"/>
</dbReference>
<dbReference type="EMBL" id="JACLAX010000007">
    <property type="protein sequence ID" value="MBC2669282.1"/>
    <property type="molecule type" value="Genomic_DNA"/>
</dbReference>
<gene>
    <name evidence="2" type="ORF">H7F53_09015</name>
</gene>
<evidence type="ECO:0000259" key="1">
    <source>
        <dbReference type="Pfam" id="PF13682"/>
    </source>
</evidence>
<keyword evidence="3" id="KW-1185">Reference proteome</keyword>
<dbReference type="AlphaFoldDB" id="A0A7X1KPZ8"/>
<protein>
    <submittedName>
        <fullName evidence="2">CZB domain-containing protein</fullName>
    </submittedName>
</protein>
<dbReference type="Proteomes" id="UP000551327">
    <property type="component" value="Unassembled WGS sequence"/>
</dbReference>
<sequence>MTNANLIYQIDEAIGAHGMWKMRLRAAMRTGKSDISAHEAGCDGNCKFGQWLNSTALSAEAKADVPYKVVKRVHADFHRSAGHVMSSALGGRQREAEERLEGEFIPASEKLVRALMKWKSELQKGIRRAA</sequence>
<dbReference type="Pfam" id="PF13682">
    <property type="entry name" value="CZB"/>
    <property type="match status" value="1"/>
</dbReference>